<dbReference type="SUPFAM" id="SSF53098">
    <property type="entry name" value="Ribonuclease H-like"/>
    <property type="match status" value="1"/>
</dbReference>
<dbReference type="PANTHER" id="PTHR47611:SF1">
    <property type="entry name" value="CCHC-TYPE DOMAIN-CONTAINING PROTEIN"/>
    <property type="match status" value="1"/>
</dbReference>
<reference evidence="2" key="1">
    <citation type="submission" date="2023-01" db="EMBL/GenBank/DDBJ databases">
        <title>The growth and conidiation of Purpureocillium lavendulum are regulated by nitrogen source and histone H3K14 acetylation.</title>
        <authorList>
            <person name="Tang P."/>
            <person name="Han J."/>
            <person name="Zhang C."/>
            <person name="Tang P."/>
            <person name="Qi F."/>
            <person name="Zhang K."/>
            <person name="Liang L."/>
        </authorList>
    </citation>
    <scope>NUCLEOTIDE SEQUENCE</scope>
    <source>
        <strain evidence="2">YMF1.00683</strain>
    </source>
</reference>
<gene>
    <name evidence="2" type="ORF">O9K51_09440</name>
</gene>
<keyword evidence="3" id="KW-1185">Reference proteome</keyword>
<accession>A0AB34FG76</accession>
<dbReference type="InterPro" id="IPR008906">
    <property type="entry name" value="HATC_C_dom"/>
</dbReference>
<dbReference type="Proteomes" id="UP001163105">
    <property type="component" value="Unassembled WGS sequence"/>
</dbReference>
<protein>
    <submittedName>
        <fullName evidence="2">Transposase-like protein</fullName>
    </submittedName>
</protein>
<organism evidence="2 3">
    <name type="scientific">Purpureocillium lavendulum</name>
    <dbReference type="NCBI Taxonomy" id="1247861"/>
    <lineage>
        <taxon>Eukaryota</taxon>
        <taxon>Fungi</taxon>
        <taxon>Dikarya</taxon>
        <taxon>Ascomycota</taxon>
        <taxon>Pezizomycotina</taxon>
        <taxon>Sordariomycetes</taxon>
        <taxon>Hypocreomycetidae</taxon>
        <taxon>Hypocreales</taxon>
        <taxon>Ophiocordycipitaceae</taxon>
        <taxon>Purpureocillium</taxon>
    </lineage>
</organism>
<evidence type="ECO:0000259" key="1">
    <source>
        <dbReference type="Pfam" id="PF05699"/>
    </source>
</evidence>
<dbReference type="PANTHER" id="PTHR47611">
    <property type="entry name" value="HAT DIMERISATION DOMAIN, C-TERMINAL"/>
    <property type="match status" value="1"/>
</dbReference>
<name>A0AB34FG76_9HYPO</name>
<evidence type="ECO:0000313" key="3">
    <source>
        <dbReference type="Proteomes" id="UP001163105"/>
    </source>
</evidence>
<dbReference type="InterPro" id="IPR012337">
    <property type="entry name" value="RNaseH-like_sf"/>
</dbReference>
<dbReference type="EMBL" id="JAQHRD010000009">
    <property type="protein sequence ID" value="KAJ6438018.1"/>
    <property type="molecule type" value="Genomic_DNA"/>
</dbReference>
<dbReference type="AlphaFoldDB" id="A0AB34FG76"/>
<dbReference type="GO" id="GO:0046983">
    <property type="term" value="F:protein dimerization activity"/>
    <property type="evidence" value="ECO:0007669"/>
    <property type="project" value="InterPro"/>
</dbReference>
<dbReference type="Pfam" id="PF05699">
    <property type="entry name" value="Dimer_Tnp_hAT"/>
    <property type="match status" value="1"/>
</dbReference>
<sequence length="176" mass="20617">METAWAKLADYYELTEDSPVYSAATVLNPSLKWAYMEKTWEDKTEWVDRAKARVGQLWRETYKSTESTACCPTLRSESRQEPTPKRPNGYKMWMSEQKATIFNMDDDEYEVYCREPVIMVSDPLKWWLESAQRRRFPNLSLMAIDILSIAPMSTETERLFSKAKLSVTDRRGSMNV</sequence>
<evidence type="ECO:0000313" key="2">
    <source>
        <dbReference type="EMBL" id="KAJ6438018.1"/>
    </source>
</evidence>
<comment type="caution">
    <text evidence="2">The sequence shown here is derived from an EMBL/GenBank/DDBJ whole genome shotgun (WGS) entry which is preliminary data.</text>
</comment>
<feature type="domain" description="HAT C-terminal dimerisation" evidence="1">
    <location>
        <begin position="108"/>
        <end position="174"/>
    </location>
</feature>
<proteinExistence type="predicted"/>